<organism evidence="2 3">
    <name type="scientific">Vreelandella sulfidaeris</name>
    <dbReference type="NCBI Taxonomy" id="115553"/>
    <lineage>
        <taxon>Bacteria</taxon>
        <taxon>Pseudomonadati</taxon>
        <taxon>Pseudomonadota</taxon>
        <taxon>Gammaproteobacteria</taxon>
        <taxon>Oceanospirillales</taxon>
        <taxon>Halomonadaceae</taxon>
        <taxon>Vreelandella</taxon>
    </lineage>
</organism>
<proteinExistence type="predicted"/>
<keyword evidence="3" id="KW-1185">Reference proteome</keyword>
<dbReference type="EMBL" id="QNTU01000021">
    <property type="protein sequence ID" value="RBI65257.1"/>
    <property type="molecule type" value="Genomic_DNA"/>
</dbReference>
<evidence type="ECO:0000256" key="1">
    <source>
        <dbReference type="SAM" id="MobiDB-lite"/>
    </source>
</evidence>
<feature type="region of interest" description="Disordered" evidence="1">
    <location>
        <begin position="80"/>
        <end position="101"/>
    </location>
</feature>
<dbReference type="Proteomes" id="UP000252204">
    <property type="component" value="Unassembled WGS sequence"/>
</dbReference>
<sequence length="101" mass="11060">MSSTQLLAQGQPKRFNMNIEQATTLKVDSDHFPGFTSTGNRISAVLLNEVGQQEAEASSTRGHFELVSQLQPGKYQIDVTGSSRGGAKKNDNNSYELHVTY</sequence>
<accession>A0A365TIC3</accession>
<protein>
    <submittedName>
        <fullName evidence="2">Uncharacterized protein</fullName>
    </submittedName>
</protein>
<name>A0A365TIC3_9GAMM</name>
<comment type="caution">
    <text evidence="2">The sequence shown here is derived from an EMBL/GenBank/DDBJ whole genome shotgun (WGS) entry which is preliminary data.</text>
</comment>
<reference evidence="3" key="1">
    <citation type="submission" date="2018-06" db="EMBL/GenBank/DDBJ databases">
        <title>Whole genome sequencing of four bacterial strains from South Shetland trench revealing bio-synthetic gene clusters.</title>
        <authorList>
            <person name="Abdel-Mageed W.M."/>
            <person name="Lehri B."/>
            <person name="Jarmusch S."/>
            <person name="Miranda K."/>
            <person name="Goodfellow M."/>
            <person name="Jaspars M."/>
            <person name="Karlyshev A.V."/>
        </authorList>
    </citation>
    <scope>NUCLEOTIDE SEQUENCE [LARGE SCALE GENOMIC DNA]</scope>
    <source>
        <strain evidence="3">SST4</strain>
    </source>
</reference>
<dbReference type="AlphaFoldDB" id="A0A365TIC3"/>
<dbReference type="RefSeq" id="WP_035564323.1">
    <property type="nucleotide sequence ID" value="NZ_QNTU01000021.1"/>
</dbReference>
<dbReference type="OrthoDB" id="6181013at2"/>
<evidence type="ECO:0000313" key="2">
    <source>
        <dbReference type="EMBL" id="RBI65257.1"/>
    </source>
</evidence>
<gene>
    <name evidence="2" type="ORF">DQ400_19005</name>
</gene>
<evidence type="ECO:0000313" key="3">
    <source>
        <dbReference type="Proteomes" id="UP000252204"/>
    </source>
</evidence>